<accession>A0AC34G8H9</accession>
<reference evidence="2" key="1">
    <citation type="submission" date="2022-11" db="UniProtKB">
        <authorList>
            <consortium name="WormBaseParasite"/>
        </authorList>
    </citation>
    <scope>IDENTIFICATION</scope>
</reference>
<sequence>MTSMGIDMWDVGSNGERIPLRSLPWNKMVRLTFDHKKLTIGGVDNSKMSLFAQSDDKARYILNFCKDVHQQLIQINLHFALSKKPYNSLPPGWGNEVCVDSGRINRLAALPPIQAPSPQSQSTSTTPAQASPASAILPPYARGSSPHPLMRIHQQHSIDSTTTAAETPLESEKNSVKERTGSDTSSSAATNITTELPKKKRSSGGAKARIVATSNLPPSTKIGGGRYEPHQPNQKHNRISPTYSNASDNTADSSGTTSSIPNEIETFLNNAASPPRYKPSSDEEILQNGIMTNSTSSTMSALSQKINGTTAAVQQHQQQLTHHQQPQQQQQQRTYPMPPPPPLSMNPTTMTPPGHPRPSRWPTVNGADPDL</sequence>
<proteinExistence type="predicted"/>
<dbReference type="WBParaSite" id="ES5_v2.g25904.t1">
    <property type="protein sequence ID" value="ES5_v2.g25904.t1"/>
    <property type="gene ID" value="ES5_v2.g25904"/>
</dbReference>
<dbReference type="Proteomes" id="UP000887579">
    <property type="component" value="Unplaced"/>
</dbReference>
<protein>
    <submittedName>
        <fullName evidence="2">FERM domain-containing protein</fullName>
    </submittedName>
</protein>
<name>A0AC34G8H9_9BILA</name>
<evidence type="ECO:0000313" key="2">
    <source>
        <dbReference type="WBParaSite" id="ES5_v2.g25904.t1"/>
    </source>
</evidence>
<organism evidence="1 2">
    <name type="scientific">Panagrolaimus sp. ES5</name>
    <dbReference type="NCBI Taxonomy" id="591445"/>
    <lineage>
        <taxon>Eukaryota</taxon>
        <taxon>Metazoa</taxon>
        <taxon>Ecdysozoa</taxon>
        <taxon>Nematoda</taxon>
        <taxon>Chromadorea</taxon>
        <taxon>Rhabditida</taxon>
        <taxon>Tylenchina</taxon>
        <taxon>Panagrolaimomorpha</taxon>
        <taxon>Panagrolaimoidea</taxon>
        <taxon>Panagrolaimidae</taxon>
        <taxon>Panagrolaimus</taxon>
    </lineage>
</organism>
<evidence type="ECO:0000313" key="1">
    <source>
        <dbReference type="Proteomes" id="UP000887579"/>
    </source>
</evidence>